<dbReference type="Gene3D" id="3.60.40.10">
    <property type="entry name" value="PPM-type phosphatase domain"/>
    <property type="match status" value="1"/>
</dbReference>
<feature type="domain" description="PPM-type phosphatase" evidence="4">
    <location>
        <begin position="410"/>
        <end position="651"/>
    </location>
</feature>
<dbReference type="EMBL" id="BAAAZA010000006">
    <property type="protein sequence ID" value="GAA3860601.1"/>
    <property type="molecule type" value="Genomic_DNA"/>
</dbReference>
<comment type="caution">
    <text evidence="5">The sequence shown here is derived from an EMBL/GenBank/DDBJ whole genome shotgun (WGS) entry which is preliminary data.</text>
</comment>
<dbReference type="InterPro" id="IPR001932">
    <property type="entry name" value="PPM-type_phosphatase-like_dom"/>
</dbReference>
<feature type="region of interest" description="Disordered" evidence="2">
    <location>
        <begin position="1"/>
        <end position="29"/>
    </location>
</feature>
<dbReference type="Gene3D" id="3.30.565.10">
    <property type="entry name" value="Histidine kinase-like ATPase, C-terminal domain"/>
    <property type="match status" value="1"/>
</dbReference>
<reference evidence="6" key="1">
    <citation type="journal article" date="2019" name="Int. J. Syst. Evol. Microbiol.">
        <title>The Global Catalogue of Microorganisms (GCM) 10K type strain sequencing project: providing services to taxonomists for standard genome sequencing and annotation.</title>
        <authorList>
            <consortium name="The Broad Institute Genomics Platform"/>
            <consortium name="The Broad Institute Genome Sequencing Center for Infectious Disease"/>
            <person name="Wu L."/>
            <person name="Ma J."/>
        </authorList>
    </citation>
    <scope>NUCLEOTIDE SEQUENCE [LARGE SCALE GENOMIC DNA]</scope>
    <source>
        <strain evidence="6">JCM 16578</strain>
    </source>
</reference>
<feature type="domain" description="GAF" evidence="3">
    <location>
        <begin position="240"/>
        <end position="389"/>
    </location>
</feature>
<evidence type="ECO:0000256" key="1">
    <source>
        <dbReference type="ARBA" id="ARBA00022801"/>
    </source>
</evidence>
<dbReference type="SUPFAM" id="SSF55874">
    <property type="entry name" value="ATPase domain of HSP90 chaperone/DNA topoisomerase II/histidine kinase"/>
    <property type="match status" value="1"/>
</dbReference>
<dbReference type="Proteomes" id="UP001501563">
    <property type="component" value="Unassembled WGS sequence"/>
</dbReference>
<dbReference type="SUPFAM" id="SSF55781">
    <property type="entry name" value="GAF domain-like"/>
    <property type="match status" value="1"/>
</dbReference>
<dbReference type="Pfam" id="PF07228">
    <property type="entry name" value="SpoIIE"/>
    <property type="match status" value="1"/>
</dbReference>
<dbReference type="PANTHER" id="PTHR43156:SF2">
    <property type="entry name" value="STAGE II SPORULATION PROTEIN E"/>
    <property type="match status" value="1"/>
</dbReference>
<keyword evidence="1" id="KW-0378">Hydrolase</keyword>
<dbReference type="Pfam" id="PF13185">
    <property type="entry name" value="GAF_2"/>
    <property type="match status" value="1"/>
</dbReference>
<dbReference type="InterPro" id="IPR052016">
    <property type="entry name" value="Bact_Sigma-Reg"/>
</dbReference>
<proteinExistence type="predicted"/>
<dbReference type="SUPFAM" id="SSF81606">
    <property type="entry name" value="PP2C-like"/>
    <property type="match status" value="1"/>
</dbReference>
<dbReference type="CDD" id="cd16936">
    <property type="entry name" value="HATPase_RsbW-like"/>
    <property type="match status" value="1"/>
</dbReference>
<dbReference type="InterPro" id="IPR003018">
    <property type="entry name" value="GAF"/>
</dbReference>
<gene>
    <name evidence="5" type="ORF">GCM10022207_25380</name>
</gene>
<dbReference type="InterPro" id="IPR003594">
    <property type="entry name" value="HATPase_dom"/>
</dbReference>
<evidence type="ECO:0000259" key="3">
    <source>
        <dbReference type="SMART" id="SM00065"/>
    </source>
</evidence>
<evidence type="ECO:0000313" key="5">
    <source>
        <dbReference type="EMBL" id="GAA3860601.1"/>
    </source>
</evidence>
<evidence type="ECO:0000259" key="4">
    <source>
        <dbReference type="SMART" id="SM00331"/>
    </source>
</evidence>
<dbReference type="PANTHER" id="PTHR43156">
    <property type="entry name" value="STAGE II SPORULATION PROTEIN E-RELATED"/>
    <property type="match status" value="1"/>
</dbReference>
<feature type="region of interest" description="Disordered" evidence="2">
    <location>
        <begin position="201"/>
        <end position="221"/>
    </location>
</feature>
<protein>
    <submittedName>
        <fullName evidence="5">Uncharacterized protein</fullName>
    </submittedName>
</protein>
<sequence length="770" mass="82841">MNDVQAAVRAGTGSGVRPRAGTTMTDDAGPVFTRRSTVARLALLEAQGDDLSVHEAMTLALQQATAEVGALGGVVHLPCETPDGLYLVASSGLPDKVTDEWAYLAIDRDLVPVRAMREGVLCWSEEGSPRIESHGAVAVPVPGTARPLGVLTLFLSDDRKPDASGCSFLTAVAGWSAQWLGQRTVDPAPCRGATGCGPVTGRAVPADPLEPADATRSRGSAARQTARMAELTTALAEAFTTRDVVGVVADHVLPPFGADGLVIEANENGRLHVVGSVGYAEEFLEDRLEGLPTDANVLMTDVLRRRRPVFVESTADFVRRYPELRRMTHPDKNSWAFLPLSASGQEFGCCVISFALPRTFTDEERTLLTALSGLVAQALERARLYDAEHSRAQSLQRGLLPRSLPRLPAVTAAASYLPASEGAAVGGDWYDLIPLSADRVAMVVGDVMGHGIAEAATMGRLRTAVHTLADLEMPPDEMFGHLNDLVKELGDDSYVTCLYAVYDPVSRICTFCLAGHPPPVVVHPDGTLHRPVLVANPPLGAAEPPFDTQELRLPEQCVLVFYTDGLLRSVDRDADEGVALLVSAVADALEETSYFSRACDGDGGACLGRLCDLITTQLTQDRPRAVDDAALFLTHTRVTAPDDVASWALTESPTAASESRELVRRQLARWRLNDLEPTTEIVVSELVGNAIRHAKGPLRLRLLRSGSLICEVYDGSLTTPRIRRATQMDEGGRGLHLVSALSRRWGTRYLDDGKCIWAEQELTPDSAHRI</sequence>
<dbReference type="RefSeq" id="WP_345547951.1">
    <property type="nucleotide sequence ID" value="NZ_BAAAZA010000006.1"/>
</dbReference>
<keyword evidence="6" id="KW-1185">Reference proteome</keyword>
<dbReference type="Gene3D" id="3.30.450.40">
    <property type="match status" value="1"/>
</dbReference>
<evidence type="ECO:0000256" key="2">
    <source>
        <dbReference type="SAM" id="MobiDB-lite"/>
    </source>
</evidence>
<dbReference type="InterPro" id="IPR036890">
    <property type="entry name" value="HATPase_C_sf"/>
</dbReference>
<dbReference type="SMART" id="SM00065">
    <property type="entry name" value="GAF"/>
    <property type="match status" value="1"/>
</dbReference>
<organism evidence="5 6">
    <name type="scientific">Streptomyces lannensis</name>
    <dbReference type="NCBI Taxonomy" id="766498"/>
    <lineage>
        <taxon>Bacteria</taxon>
        <taxon>Bacillati</taxon>
        <taxon>Actinomycetota</taxon>
        <taxon>Actinomycetes</taxon>
        <taxon>Kitasatosporales</taxon>
        <taxon>Streptomycetaceae</taxon>
        <taxon>Streptomyces</taxon>
    </lineage>
</organism>
<name>A0ABP7JZK4_9ACTN</name>
<dbReference type="InterPro" id="IPR036457">
    <property type="entry name" value="PPM-type-like_dom_sf"/>
</dbReference>
<evidence type="ECO:0000313" key="6">
    <source>
        <dbReference type="Proteomes" id="UP001501563"/>
    </source>
</evidence>
<accession>A0ABP7JZK4</accession>
<dbReference type="InterPro" id="IPR029016">
    <property type="entry name" value="GAF-like_dom_sf"/>
</dbReference>
<dbReference type="SMART" id="SM00331">
    <property type="entry name" value="PP2C_SIG"/>
    <property type="match status" value="1"/>
</dbReference>
<dbReference type="Pfam" id="PF13581">
    <property type="entry name" value="HATPase_c_2"/>
    <property type="match status" value="1"/>
</dbReference>